<keyword evidence="7" id="KW-0496">Mitochondrion</keyword>
<keyword evidence="5" id="KW-0053">Apoptosis</keyword>
<dbReference type="Pfam" id="PF12796">
    <property type="entry name" value="Ank_2"/>
    <property type="match status" value="1"/>
</dbReference>
<keyword evidence="14" id="KW-1185">Reference proteome</keyword>
<evidence type="ECO:0000313" key="14">
    <source>
        <dbReference type="Proteomes" id="UP000596742"/>
    </source>
</evidence>
<dbReference type="Proteomes" id="UP000596742">
    <property type="component" value="Unassembled WGS sequence"/>
</dbReference>
<evidence type="ECO:0000256" key="4">
    <source>
        <dbReference type="ARBA" id="ARBA00022692"/>
    </source>
</evidence>
<evidence type="ECO:0000256" key="7">
    <source>
        <dbReference type="ARBA" id="ARBA00023128"/>
    </source>
</evidence>
<feature type="transmembrane region" description="Helical" evidence="11">
    <location>
        <begin position="130"/>
        <end position="154"/>
    </location>
</feature>
<reference evidence="13" key="1">
    <citation type="submission" date="2018-11" db="EMBL/GenBank/DDBJ databases">
        <authorList>
            <person name="Alioto T."/>
            <person name="Alioto T."/>
        </authorList>
    </citation>
    <scope>NUCLEOTIDE SEQUENCE</scope>
</reference>
<dbReference type="Gene3D" id="1.25.40.20">
    <property type="entry name" value="Ankyrin repeat-containing domain"/>
    <property type="match status" value="1"/>
</dbReference>
<evidence type="ECO:0000259" key="12">
    <source>
        <dbReference type="PROSITE" id="PS50225"/>
    </source>
</evidence>
<feature type="region of interest" description="Disordered" evidence="10">
    <location>
        <begin position="38"/>
        <end position="85"/>
    </location>
</feature>
<dbReference type="InterPro" id="IPR002110">
    <property type="entry name" value="Ankyrin_rpt"/>
</dbReference>
<feature type="compositionally biased region" description="Basic and acidic residues" evidence="10">
    <location>
        <begin position="38"/>
        <end position="55"/>
    </location>
</feature>
<feature type="domain" description="SOCS box" evidence="12">
    <location>
        <begin position="432"/>
        <end position="479"/>
    </location>
</feature>
<evidence type="ECO:0000256" key="5">
    <source>
        <dbReference type="ARBA" id="ARBA00022703"/>
    </source>
</evidence>
<comment type="subcellular location">
    <subcellularLocation>
        <location evidence="1">Membrane</location>
        <topology evidence="1">Single-pass membrane protein</topology>
    </subcellularLocation>
    <subcellularLocation>
        <location evidence="2">Mitochondrion membrane</location>
    </subcellularLocation>
</comment>
<dbReference type="Pfam" id="PF06553">
    <property type="entry name" value="BNIP3"/>
    <property type="match status" value="1"/>
</dbReference>
<dbReference type="OrthoDB" id="5857140at2759"/>
<evidence type="ECO:0000313" key="13">
    <source>
        <dbReference type="EMBL" id="VDI11910.1"/>
    </source>
</evidence>
<dbReference type="SUPFAM" id="SSF48403">
    <property type="entry name" value="Ankyrin repeat"/>
    <property type="match status" value="1"/>
</dbReference>
<evidence type="ECO:0000256" key="1">
    <source>
        <dbReference type="ARBA" id="ARBA00004167"/>
    </source>
</evidence>
<dbReference type="PANTHER" id="PTHR15186">
    <property type="entry name" value="RE48077P"/>
    <property type="match status" value="1"/>
</dbReference>
<evidence type="ECO:0000256" key="6">
    <source>
        <dbReference type="ARBA" id="ARBA00022989"/>
    </source>
</evidence>
<dbReference type="SMART" id="SM00248">
    <property type="entry name" value="ANK"/>
    <property type="match status" value="3"/>
</dbReference>
<organism evidence="13 14">
    <name type="scientific">Mytilus galloprovincialis</name>
    <name type="common">Mediterranean mussel</name>
    <dbReference type="NCBI Taxonomy" id="29158"/>
    <lineage>
        <taxon>Eukaryota</taxon>
        <taxon>Metazoa</taxon>
        <taxon>Spiralia</taxon>
        <taxon>Lophotrochozoa</taxon>
        <taxon>Mollusca</taxon>
        <taxon>Bivalvia</taxon>
        <taxon>Autobranchia</taxon>
        <taxon>Pteriomorphia</taxon>
        <taxon>Mytilida</taxon>
        <taxon>Mytiloidea</taxon>
        <taxon>Mytilidae</taxon>
        <taxon>Mytilinae</taxon>
        <taxon>Mytilus</taxon>
    </lineage>
</organism>
<evidence type="ECO:0000256" key="8">
    <source>
        <dbReference type="ARBA" id="ARBA00023136"/>
    </source>
</evidence>
<sequence length="542" mass="61566">MSSTQKIEDSWIELSGGVTPPVEAQSIYNGNLEKLLIEAQRESRSSSRPNSKESSARGSPKGLHSPTNELSNAESTQENRDPGTDWIWDWSSRPEALPPSDLGARFKHPRKSGFRSSQMIRKEDAYSLKYIIISNACSFVVGIGLASLGFYFVIKRYCRCSSNIEIGELLLNSGADLSKGYCIQHVMENRRFSVNNSESVNFIRRLLRKGADANKFKNGKSNVIEATKKGYRLLVEKMIKYGADVNFYDSTHQIALHHACGLEKSKGRDDLVHLLVRHGSKLNVVSTRGEKVIDMLLNKILEENGTIEDDESNGCSRLEYDMKLFNYLVRAGCYLLPSTTSKTQISKAQGRAETDANKSLLLTLINTGLFKTAEYLILSGWNIEQEVWFNNFDVSSLKLSDVEIKYTKRKQRDVEIRKSEFKAFLDGLDKGPKSLSIICRKSIRQQLLLAAEDSEIESRVNLLPIPAKMKCFLGLTDYAQDKEVIQLELNRSVRQHTSVSSDLVQAFLLSRIQSSQRHSYIYYDSDDDYDDYLMFDDYYDNW</sequence>
<keyword evidence="9" id="KW-0040">ANK repeat</keyword>
<feature type="region of interest" description="Disordered" evidence="10">
    <location>
        <begin position="1"/>
        <end position="24"/>
    </location>
</feature>
<dbReference type="PROSITE" id="PS50088">
    <property type="entry name" value="ANK_REPEAT"/>
    <property type="match status" value="1"/>
</dbReference>
<name>A0A8B6CZZ0_MYTGA</name>
<comment type="similarity">
    <text evidence="3">Belongs to the NIP3 family.</text>
</comment>
<evidence type="ECO:0000256" key="2">
    <source>
        <dbReference type="ARBA" id="ARBA00004325"/>
    </source>
</evidence>
<evidence type="ECO:0000256" key="3">
    <source>
        <dbReference type="ARBA" id="ARBA00007710"/>
    </source>
</evidence>
<dbReference type="GO" id="GO:0005634">
    <property type="term" value="C:nucleus"/>
    <property type="evidence" value="ECO:0007669"/>
    <property type="project" value="TreeGrafter"/>
</dbReference>
<feature type="compositionally biased region" description="Polar residues" evidence="10">
    <location>
        <begin position="65"/>
        <end position="76"/>
    </location>
</feature>
<dbReference type="InterPro" id="IPR010548">
    <property type="entry name" value="BNIP3"/>
</dbReference>
<evidence type="ECO:0000256" key="11">
    <source>
        <dbReference type="SAM" id="Phobius"/>
    </source>
</evidence>
<gene>
    <name evidence="13" type="ORF">MGAL_10B063983</name>
</gene>
<dbReference type="GO" id="GO:0097345">
    <property type="term" value="P:mitochondrial outer membrane permeabilization"/>
    <property type="evidence" value="ECO:0007669"/>
    <property type="project" value="TreeGrafter"/>
</dbReference>
<evidence type="ECO:0000256" key="9">
    <source>
        <dbReference type="PROSITE-ProRule" id="PRU00023"/>
    </source>
</evidence>
<protein>
    <submittedName>
        <fullName evidence="13">BCL2/adenovirus E1B 19 kDa protein-interacting protein 3</fullName>
    </submittedName>
</protein>
<dbReference type="InterPro" id="IPR036770">
    <property type="entry name" value="Ankyrin_rpt-contain_sf"/>
</dbReference>
<accession>A0A8B6CZZ0</accession>
<keyword evidence="4 11" id="KW-0812">Transmembrane</keyword>
<dbReference type="Pfam" id="PF07525">
    <property type="entry name" value="SOCS_box"/>
    <property type="match status" value="1"/>
</dbReference>
<keyword evidence="6 11" id="KW-1133">Transmembrane helix</keyword>
<dbReference type="GO" id="GO:0005741">
    <property type="term" value="C:mitochondrial outer membrane"/>
    <property type="evidence" value="ECO:0007669"/>
    <property type="project" value="TreeGrafter"/>
</dbReference>
<dbReference type="PANTHER" id="PTHR15186:SF5">
    <property type="entry name" value="BNIP3, ISOFORM A"/>
    <property type="match status" value="1"/>
</dbReference>
<dbReference type="PROSITE" id="PS50225">
    <property type="entry name" value="SOCS"/>
    <property type="match status" value="1"/>
</dbReference>
<dbReference type="AlphaFoldDB" id="A0A8B6CZZ0"/>
<proteinExistence type="inferred from homology"/>
<dbReference type="SMART" id="SM00969">
    <property type="entry name" value="SOCS_box"/>
    <property type="match status" value="1"/>
</dbReference>
<dbReference type="GO" id="GO:0042802">
    <property type="term" value="F:identical protein binding"/>
    <property type="evidence" value="ECO:0007669"/>
    <property type="project" value="UniProtKB-ARBA"/>
</dbReference>
<dbReference type="GO" id="GO:0043065">
    <property type="term" value="P:positive regulation of apoptotic process"/>
    <property type="evidence" value="ECO:0007669"/>
    <property type="project" value="InterPro"/>
</dbReference>
<evidence type="ECO:0000256" key="10">
    <source>
        <dbReference type="SAM" id="MobiDB-lite"/>
    </source>
</evidence>
<keyword evidence="8 11" id="KW-0472">Membrane</keyword>
<comment type="caution">
    <text evidence="13">The sequence shown here is derived from an EMBL/GenBank/DDBJ whole genome shotgun (WGS) entry which is preliminary data.</text>
</comment>
<feature type="repeat" description="ANK" evidence="9">
    <location>
        <begin position="218"/>
        <end position="250"/>
    </location>
</feature>
<dbReference type="EMBL" id="UYJE01002570">
    <property type="protein sequence ID" value="VDI11910.1"/>
    <property type="molecule type" value="Genomic_DNA"/>
</dbReference>
<dbReference type="InterPro" id="IPR001496">
    <property type="entry name" value="SOCS_box"/>
</dbReference>